<keyword evidence="7 8" id="KW-0472">Membrane</keyword>
<feature type="transmembrane region" description="Helical" evidence="8">
    <location>
        <begin position="60"/>
        <end position="80"/>
    </location>
</feature>
<evidence type="ECO:0000256" key="6">
    <source>
        <dbReference type="ARBA" id="ARBA00022989"/>
    </source>
</evidence>
<keyword evidence="6 8" id="KW-1133">Transmembrane helix</keyword>
<dbReference type="SUPFAM" id="SSF81345">
    <property type="entry name" value="ABC transporter involved in vitamin B12 uptake, BtuC"/>
    <property type="match status" value="1"/>
</dbReference>
<dbReference type="GO" id="GO:0022857">
    <property type="term" value="F:transmembrane transporter activity"/>
    <property type="evidence" value="ECO:0007669"/>
    <property type="project" value="InterPro"/>
</dbReference>
<reference evidence="9 10" key="1">
    <citation type="journal article" date="2012" name="J. Bacteriol.">
        <title>Genome Sequence of the Antarctic Psychrophile Bacterium Planococcus antarcticus DSM 14505.</title>
        <authorList>
            <person name="Margolles A."/>
            <person name="Gueimonde M."/>
            <person name="Sanchez B."/>
        </authorList>
    </citation>
    <scope>NUCLEOTIDE SEQUENCE [LARGE SCALE GENOMIC DNA]</scope>
    <source>
        <strain evidence="9 10">DSM 14505</strain>
    </source>
</reference>
<comment type="subcellular location">
    <subcellularLocation>
        <location evidence="1">Cell membrane</location>
        <topology evidence="1">Multi-pass membrane protein</topology>
    </subcellularLocation>
</comment>
<evidence type="ECO:0000256" key="2">
    <source>
        <dbReference type="ARBA" id="ARBA00007935"/>
    </source>
</evidence>
<dbReference type="InterPro" id="IPR000522">
    <property type="entry name" value="ABC_transptr_permease_BtuC"/>
</dbReference>
<evidence type="ECO:0000313" key="10">
    <source>
        <dbReference type="Proteomes" id="UP000004725"/>
    </source>
</evidence>
<feature type="transmembrane region" description="Helical" evidence="8">
    <location>
        <begin position="234"/>
        <end position="265"/>
    </location>
</feature>
<sequence length="332" mass="34988">MIRTNRAKAFGLIIGVFVIAALIWSSIVLGLTKVSAQMVYDAIYHFDGSNEHIIIQDTRIPRAFIAAAVGASLAVAGAIMQGLTHNPLASPGILGINAGASFFVVFGISFLGLSSLTAFTWLAFLGAAVASVVVYVFGSMGSEGLTPIKITLAGAAIAAMFSSMTQGMLTLDERALDQVLFWLAGSIQGRDLEILLSVLPYLVVGWFISLMFGKQMNVLAMGEDLAKGLGQKTLLVKITGAVIIVLLAGGSVAIAGPIGFVGIIIPHFARWLVGIDYRWVIPYSALLGAILLLTADIGARYILMPAEVPVGVMTAIVGAPFFVYIARRGINE</sequence>
<gene>
    <name evidence="9" type="ORF">A1A1_12092</name>
</gene>
<comment type="similarity">
    <text evidence="2">Belongs to the binding-protein-dependent transport system permease family. FecCD subfamily.</text>
</comment>
<keyword evidence="4" id="KW-1003">Cell membrane</keyword>
<feature type="transmembrane region" description="Helical" evidence="8">
    <location>
        <begin position="12"/>
        <end position="31"/>
    </location>
</feature>
<dbReference type="Gene3D" id="1.10.3470.10">
    <property type="entry name" value="ABC transporter involved in vitamin B12 uptake, BtuC"/>
    <property type="match status" value="1"/>
</dbReference>
<feature type="transmembrane region" description="Helical" evidence="8">
    <location>
        <begin position="119"/>
        <end position="138"/>
    </location>
</feature>
<dbReference type="AlphaFoldDB" id="A0AA87IK43"/>
<dbReference type="FunFam" id="1.10.3470.10:FF:000001">
    <property type="entry name" value="Vitamin B12 ABC transporter permease BtuC"/>
    <property type="match status" value="1"/>
</dbReference>
<evidence type="ECO:0000313" key="9">
    <source>
        <dbReference type="EMBL" id="EIM06303.1"/>
    </source>
</evidence>
<proteinExistence type="inferred from homology"/>
<feature type="transmembrane region" description="Helical" evidence="8">
    <location>
        <begin position="277"/>
        <end position="295"/>
    </location>
</feature>
<dbReference type="InterPro" id="IPR037294">
    <property type="entry name" value="ABC_BtuC-like"/>
</dbReference>
<keyword evidence="3" id="KW-0813">Transport</keyword>
<dbReference type="Pfam" id="PF01032">
    <property type="entry name" value="FecCD"/>
    <property type="match status" value="1"/>
</dbReference>
<dbReference type="PANTHER" id="PTHR30472:SF65">
    <property type="entry name" value="SIDEROPHORE TRANSPORT SYSTEM PERMEASE PROTEIN YFIZ-RELATED"/>
    <property type="match status" value="1"/>
</dbReference>
<feature type="transmembrane region" description="Helical" evidence="8">
    <location>
        <begin position="194"/>
        <end position="213"/>
    </location>
</feature>
<evidence type="ECO:0000256" key="8">
    <source>
        <dbReference type="SAM" id="Phobius"/>
    </source>
</evidence>
<organism evidence="9 10">
    <name type="scientific">Planococcus antarcticus DSM 14505</name>
    <dbReference type="NCBI Taxonomy" id="1185653"/>
    <lineage>
        <taxon>Bacteria</taxon>
        <taxon>Bacillati</taxon>
        <taxon>Bacillota</taxon>
        <taxon>Bacilli</taxon>
        <taxon>Bacillales</taxon>
        <taxon>Caryophanaceae</taxon>
        <taxon>Planococcus</taxon>
    </lineage>
</organism>
<evidence type="ECO:0000256" key="4">
    <source>
        <dbReference type="ARBA" id="ARBA00022475"/>
    </source>
</evidence>
<evidence type="ECO:0000256" key="5">
    <source>
        <dbReference type="ARBA" id="ARBA00022692"/>
    </source>
</evidence>
<dbReference type="PANTHER" id="PTHR30472">
    <property type="entry name" value="FERRIC ENTEROBACTIN TRANSPORT SYSTEM PERMEASE PROTEIN"/>
    <property type="match status" value="1"/>
</dbReference>
<evidence type="ECO:0000256" key="1">
    <source>
        <dbReference type="ARBA" id="ARBA00004651"/>
    </source>
</evidence>
<comment type="caution">
    <text evidence="9">The sequence shown here is derived from an EMBL/GenBank/DDBJ whole genome shotgun (WGS) entry which is preliminary data.</text>
</comment>
<evidence type="ECO:0000256" key="7">
    <source>
        <dbReference type="ARBA" id="ARBA00023136"/>
    </source>
</evidence>
<keyword evidence="5 8" id="KW-0812">Transmembrane</keyword>
<accession>A0AA87IK43</accession>
<feature type="transmembrane region" description="Helical" evidence="8">
    <location>
        <begin position="150"/>
        <end position="169"/>
    </location>
</feature>
<dbReference type="GO" id="GO:0005886">
    <property type="term" value="C:plasma membrane"/>
    <property type="evidence" value="ECO:0007669"/>
    <property type="project" value="UniProtKB-SubCell"/>
</dbReference>
<dbReference type="Proteomes" id="UP000004725">
    <property type="component" value="Unassembled WGS sequence"/>
</dbReference>
<feature type="transmembrane region" description="Helical" evidence="8">
    <location>
        <begin position="307"/>
        <end position="326"/>
    </location>
</feature>
<feature type="transmembrane region" description="Helical" evidence="8">
    <location>
        <begin position="92"/>
        <end position="113"/>
    </location>
</feature>
<name>A0AA87IK43_9BACL</name>
<dbReference type="GO" id="GO:0033214">
    <property type="term" value="P:siderophore-iron import into cell"/>
    <property type="evidence" value="ECO:0007669"/>
    <property type="project" value="TreeGrafter"/>
</dbReference>
<protein>
    <submittedName>
        <fullName evidence="9">Iron compound ABC transporter permease</fullName>
    </submittedName>
</protein>
<dbReference type="EMBL" id="AJYB01000033">
    <property type="protein sequence ID" value="EIM06303.1"/>
    <property type="molecule type" value="Genomic_DNA"/>
</dbReference>
<evidence type="ECO:0000256" key="3">
    <source>
        <dbReference type="ARBA" id="ARBA00022448"/>
    </source>
</evidence>
<dbReference type="CDD" id="cd06550">
    <property type="entry name" value="TM_ABC_iron-siderophores_like"/>
    <property type="match status" value="1"/>
</dbReference>